<dbReference type="EMBL" id="BSNM01000016">
    <property type="protein sequence ID" value="GLQ32468.1"/>
    <property type="molecule type" value="Genomic_DNA"/>
</dbReference>
<evidence type="ECO:0000256" key="10">
    <source>
        <dbReference type="ARBA" id="ARBA00023186"/>
    </source>
</evidence>
<keyword evidence="12 13" id="KW-0449">Lipoprotein</keyword>
<comment type="subcellular location">
    <subcellularLocation>
        <location evidence="1">Cell outer membrane</location>
        <topology evidence="1">Lipid-anchor</topology>
    </subcellularLocation>
</comment>
<reference evidence="13" key="1">
    <citation type="journal article" date="2014" name="Int. J. Syst. Evol. Microbiol.">
        <title>Complete genome sequence of Corynebacterium casei LMG S-19264T (=DSM 44701T), isolated from a smear-ripened cheese.</title>
        <authorList>
            <consortium name="US DOE Joint Genome Institute (JGI-PGF)"/>
            <person name="Walter F."/>
            <person name="Albersmeier A."/>
            <person name="Kalinowski J."/>
            <person name="Ruckert C."/>
        </authorList>
    </citation>
    <scope>NUCLEOTIDE SEQUENCE</scope>
    <source>
        <strain evidence="13">NBRC 110071</strain>
    </source>
</reference>
<dbReference type="NCBIfam" id="TIGR00548">
    <property type="entry name" value="lolB"/>
    <property type="match status" value="1"/>
</dbReference>
<comment type="caution">
    <text evidence="13">The sequence shown here is derived from an EMBL/GenBank/DDBJ whole genome shotgun (WGS) entry which is preliminary data.</text>
</comment>
<reference evidence="13" key="2">
    <citation type="submission" date="2023-01" db="EMBL/GenBank/DDBJ databases">
        <title>Draft genome sequence of Litoribrevibacter albus strain NBRC 110071.</title>
        <authorList>
            <person name="Sun Q."/>
            <person name="Mori K."/>
        </authorList>
    </citation>
    <scope>NUCLEOTIDE SEQUENCE</scope>
    <source>
        <strain evidence="13">NBRC 110071</strain>
    </source>
</reference>
<evidence type="ECO:0000256" key="9">
    <source>
        <dbReference type="ARBA" id="ARBA00023139"/>
    </source>
</evidence>
<keyword evidence="14" id="KW-1185">Reference proteome</keyword>
<dbReference type="GO" id="GO:0009279">
    <property type="term" value="C:cell outer membrane"/>
    <property type="evidence" value="ECO:0007669"/>
    <property type="project" value="UniProtKB-SubCell"/>
</dbReference>
<name>A0AA37SCK7_9GAMM</name>
<evidence type="ECO:0000256" key="1">
    <source>
        <dbReference type="ARBA" id="ARBA00004459"/>
    </source>
</evidence>
<dbReference type="PROSITE" id="PS51257">
    <property type="entry name" value="PROKAR_LIPOPROTEIN"/>
    <property type="match status" value="1"/>
</dbReference>
<evidence type="ECO:0000256" key="7">
    <source>
        <dbReference type="ARBA" id="ARBA00022927"/>
    </source>
</evidence>
<evidence type="ECO:0000256" key="4">
    <source>
        <dbReference type="ARBA" id="ARBA00016202"/>
    </source>
</evidence>
<comment type="subunit">
    <text evidence="3">Monomer.</text>
</comment>
<evidence type="ECO:0000256" key="5">
    <source>
        <dbReference type="ARBA" id="ARBA00022448"/>
    </source>
</evidence>
<dbReference type="InterPro" id="IPR029046">
    <property type="entry name" value="LolA/LolB/LppX"/>
</dbReference>
<keyword evidence="10" id="KW-0143">Chaperone</keyword>
<dbReference type="Pfam" id="PF03550">
    <property type="entry name" value="LolB"/>
    <property type="match status" value="1"/>
</dbReference>
<evidence type="ECO:0000256" key="2">
    <source>
        <dbReference type="ARBA" id="ARBA00009696"/>
    </source>
</evidence>
<accession>A0AA37SCK7</accession>
<sequence>MRIFGLALLIILGISGCTSIHELPEDSAETSTQTPAQWQQHLKQVSEVKHWTLSGKVGVITPNQSQTGYIDWQQDDYDFSINIRGTLGFGGLDLHGNQDLVTIHVDENNQRTLPTEIALERYLDWEFPINALKYWVKGIPDPNSPVTSQHFNPSGQLARLNQQGWDIRLVNYEKHKTKQNTPIALPHKIIARYNGHKVSLVLSDWTLK</sequence>
<dbReference type="AlphaFoldDB" id="A0AA37SCK7"/>
<keyword evidence="6" id="KW-0732">Signal</keyword>
<evidence type="ECO:0000256" key="6">
    <source>
        <dbReference type="ARBA" id="ARBA00022729"/>
    </source>
</evidence>
<comment type="similarity">
    <text evidence="2">Belongs to the LolB family.</text>
</comment>
<evidence type="ECO:0000256" key="11">
    <source>
        <dbReference type="ARBA" id="ARBA00023237"/>
    </source>
</evidence>
<protein>
    <recommendedName>
        <fullName evidence="4">Outer-membrane lipoprotein LolB</fullName>
    </recommendedName>
</protein>
<dbReference type="SUPFAM" id="SSF89392">
    <property type="entry name" value="Prokaryotic lipoproteins and lipoprotein localization factors"/>
    <property type="match status" value="1"/>
</dbReference>
<keyword evidence="7" id="KW-0653">Protein transport</keyword>
<dbReference type="Proteomes" id="UP001161389">
    <property type="component" value="Unassembled WGS sequence"/>
</dbReference>
<gene>
    <name evidence="13" type="primary">lolB</name>
    <name evidence="13" type="ORF">GCM10007876_29470</name>
</gene>
<dbReference type="CDD" id="cd16326">
    <property type="entry name" value="LolB"/>
    <property type="match status" value="1"/>
</dbReference>
<keyword evidence="8" id="KW-0472">Membrane</keyword>
<evidence type="ECO:0000256" key="12">
    <source>
        <dbReference type="ARBA" id="ARBA00023288"/>
    </source>
</evidence>
<dbReference type="GO" id="GO:0015031">
    <property type="term" value="P:protein transport"/>
    <property type="evidence" value="ECO:0007669"/>
    <property type="project" value="UniProtKB-KW"/>
</dbReference>
<dbReference type="RefSeq" id="WP_284382469.1">
    <property type="nucleotide sequence ID" value="NZ_BSNM01000016.1"/>
</dbReference>
<evidence type="ECO:0000313" key="13">
    <source>
        <dbReference type="EMBL" id="GLQ32468.1"/>
    </source>
</evidence>
<keyword evidence="5" id="KW-0813">Transport</keyword>
<keyword evidence="11" id="KW-0998">Cell outer membrane</keyword>
<dbReference type="Gene3D" id="2.50.20.10">
    <property type="entry name" value="Lipoprotein localisation LolA/LolB/LppX"/>
    <property type="match status" value="1"/>
</dbReference>
<evidence type="ECO:0000256" key="3">
    <source>
        <dbReference type="ARBA" id="ARBA00011245"/>
    </source>
</evidence>
<evidence type="ECO:0000256" key="8">
    <source>
        <dbReference type="ARBA" id="ARBA00023136"/>
    </source>
</evidence>
<keyword evidence="9" id="KW-0564">Palmitate</keyword>
<proteinExistence type="inferred from homology"/>
<evidence type="ECO:0000313" key="14">
    <source>
        <dbReference type="Proteomes" id="UP001161389"/>
    </source>
</evidence>
<dbReference type="InterPro" id="IPR004565">
    <property type="entry name" value="OM_lipoprot_LolB"/>
</dbReference>
<organism evidence="13 14">
    <name type="scientific">Litoribrevibacter albus</name>
    <dbReference type="NCBI Taxonomy" id="1473156"/>
    <lineage>
        <taxon>Bacteria</taxon>
        <taxon>Pseudomonadati</taxon>
        <taxon>Pseudomonadota</taxon>
        <taxon>Gammaproteobacteria</taxon>
        <taxon>Oceanospirillales</taxon>
        <taxon>Oceanospirillaceae</taxon>
        <taxon>Litoribrevibacter</taxon>
    </lineage>
</organism>